<sequence>MNTPRLAVLRAATAMTTLALCGIAQVASAQDALDLDAITVTANRGEATDLTRTGSSVAVITQEDLKNSGTTRLADYLTTLPGLSLSGNGGLGTSTNLRIRGADGRYIGVYIDGIDVNDPASTQVSFDFGSLTTQGISRIEILKGAQSALYGADAIAGVVNITTNQATKPGLSQGYAAEYGSYNTAKLAYNLSYLGARGSFAATLSHVRTDGFSVADENDGNTEADGHEATRLSFSGDYELTETVTIGGAAFWATAETEVDEYSGGPTDGLIPDDMSDRDQVGLRAFARIDAGAIRHEFSAQYYQIDRRFSGTKKGVPYSDPSKGQRWSLAYQGQTELSVATLTFGADATREAFRNTGDDGRNDIFGLWAQSDWHLGDQLEMVTVLRHDDHSTFGGKTTGRVSLGWLPQPDLTLRAAIGTGFRAPSPYELYSSTYGNPDLSPETSTSYELGVEKRLGESRLNATLFRTEITDLIAYDRTTSAYDQTTGTSWMQGVELSAETPLTERIGLTAAYTWTDSQEAGTGKRLARVPLHDIALGLTAEVTPDLTSALTLRHVAGVTEKTGDMPDYTTVDLSLRYALSTQTEVYLRVENLFDEEYQTSLGYGTSDRAAYFGVRSNF</sequence>
<dbReference type="Pfam" id="PF07715">
    <property type="entry name" value="Plug"/>
    <property type="match status" value="1"/>
</dbReference>
<keyword evidence="3 10" id="KW-1134">Transmembrane beta strand</keyword>
<dbReference type="CDD" id="cd01347">
    <property type="entry name" value="ligand_gated_channel"/>
    <property type="match status" value="1"/>
</dbReference>
<keyword evidence="2 10" id="KW-0813">Transport</keyword>
<dbReference type="Gene3D" id="2.40.170.20">
    <property type="entry name" value="TonB-dependent receptor, beta-barrel domain"/>
    <property type="match status" value="1"/>
</dbReference>
<dbReference type="InterPro" id="IPR036942">
    <property type="entry name" value="Beta-barrel_TonB_sf"/>
</dbReference>
<keyword evidence="7 11" id="KW-0798">TonB box</keyword>
<keyword evidence="5 12" id="KW-0732">Signal</keyword>
<evidence type="ECO:0000256" key="8">
    <source>
        <dbReference type="ARBA" id="ARBA00023136"/>
    </source>
</evidence>
<dbReference type="PROSITE" id="PS52016">
    <property type="entry name" value="TONB_DEPENDENT_REC_3"/>
    <property type="match status" value="1"/>
</dbReference>
<dbReference type="GO" id="GO:0009279">
    <property type="term" value="C:cell outer membrane"/>
    <property type="evidence" value="ECO:0007669"/>
    <property type="project" value="UniProtKB-SubCell"/>
</dbReference>
<gene>
    <name evidence="15" type="ORF">F3W81_11600</name>
</gene>
<keyword evidence="8 10" id="KW-0472">Membrane</keyword>
<keyword evidence="6" id="KW-0406">Ion transport</keyword>
<protein>
    <submittedName>
        <fullName evidence="15">TonB-dependent receptor</fullName>
    </submittedName>
</protein>
<dbReference type="KEGG" id="pshq:F3W81_11600"/>
<keyword evidence="4 10" id="KW-0812">Transmembrane</keyword>
<comment type="similarity">
    <text evidence="10 11">Belongs to the TonB-dependent receptor family.</text>
</comment>
<keyword evidence="16" id="KW-1185">Reference proteome</keyword>
<evidence type="ECO:0000256" key="3">
    <source>
        <dbReference type="ARBA" id="ARBA00022452"/>
    </source>
</evidence>
<reference evidence="15 16" key="1">
    <citation type="submission" date="2019-10" db="EMBL/GenBank/DDBJ databases">
        <title>Pseudopuniceibacterium sp. HQ09 islated from Antarctica.</title>
        <authorList>
            <person name="Liao L."/>
            <person name="Su S."/>
            <person name="Chen B."/>
            <person name="Yu Y."/>
        </authorList>
    </citation>
    <scope>NUCLEOTIDE SEQUENCE [LARGE SCALE GENOMIC DNA]</scope>
    <source>
        <strain evidence="15 16">HQ09</strain>
    </source>
</reference>
<dbReference type="InterPro" id="IPR039426">
    <property type="entry name" value="TonB-dep_rcpt-like"/>
</dbReference>
<comment type="subcellular location">
    <subcellularLocation>
        <location evidence="1 10">Cell outer membrane</location>
        <topology evidence="1 10">Multi-pass membrane protein</topology>
    </subcellularLocation>
</comment>
<evidence type="ECO:0000259" key="14">
    <source>
        <dbReference type="Pfam" id="PF07715"/>
    </source>
</evidence>
<dbReference type="RefSeq" id="WP_193079323.1">
    <property type="nucleotide sequence ID" value="NZ_CP045201.1"/>
</dbReference>
<feature type="chain" id="PRO_5032620628" evidence="12">
    <location>
        <begin position="30"/>
        <end position="618"/>
    </location>
</feature>
<evidence type="ECO:0000313" key="16">
    <source>
        <dbReference type="Proteomes" id="UP000594118"/>
    </source>
</evidence>
<keyword evidence="15" id="KW-0675">Receptor</keyword>
<dbReference type="GO" id="GO:0015889">
    <property type="term" value="P:cobalamin transport"/>
    <property type="evidence" value="ECO:0007669"/>
    <property type="project" value="TreeGrafter"/>
</dbReference>
<dbReference type="GO" id="GO:0006811">
    <property type="term" value="P:monoatomic ion transport"/>
    <property type="evidence" value="ECO:0007669"/>
    <property type="project" value="UniProtKB-KW"/>
</dbReference>
<organism evidence="15 16">
    <name type="scientific">Pseudooceanicola spongiae</name>
    <dbReference type="NCBI Taxonomy" id="2613965"/>
    <lineage>
        <taxon>Bacteria</taxon>
        <taxon>Pseudomonadati</taxon>
        <taxon>Pseudomonadota</taxon>
        <taxon>Alphaproteobacteria</taxon>
        <taxon>Rhodobacterales</taxon>
        <taxon>Paracoccaceae</taxon>
        <taxon>Pseudooceanicola</taxon>
    </lineage>
</organism>
<evidence type="ECO:0000256" key="11">
    <source>
        <dbReference type="RuleBase" id="RU003357"/>
    </source>
</evidence>
<evidence type="ECO:0000256" key="7">
    <source>
        <dbReference type="ARBA" id="ARBA00023077"/>
    </source>
</evidence>
<dbReference type="Proteomes" id="UP000594118">
    <property type="component" value="Chromosome"/>
</dbReference>
<dbReference type="Pfam" id="PF00593">
    <property type="entry name" value="TonB_dep_Rec_b-barrel"/>
    <property type="match status" value="1"/>
</dbReference>
<evidence type="ECO:0000256" key="1">
    <source>
        <dbReference type="ARBA" id="ARBA00004571"/>
    </source>
</evidence>
<evidence type="ECO:0000256" key="6">
    <source>
        <dbReference type="ARBA" id="ARBA00023065"/>
    </source>
</evidence>
<dbReference type="PANTHER" id="PTHR30069:SF53">
    <property type="entry name" value="COLICIN I RECEPTOR-RELATED"/>
    <property type="match status" value="1"/>
</dbReference>
<accession>A0A7L9WLY7</accession>
<evidence type="ECO:0000313" key="15">
    <source>
        <dbReference type="EMBL" id="QOL81405.1"/>
    </source>
</evidence>
<evidence type="ECO:0000256" key="10">
    <source>
        <dbReference type="PROSITE-ProRule" id="PRU01360"/>
    </source>
</evidence>
<name>A0A7L9WLY7_9RHOB</name>
<feature type="signal peptide" evidence="12">
    <location>
        <begin position="1"/>
        <end position="29"/>
    </location>
</feature>
<dbReference type="AlphaFoldDB" id="A0A7L9WLY7"/>
<evidence type="ECO:0000259" key="13">
    <source>
        <dbReference type="Pfam" id="PF00593"/>
    </source>
</evidence>
<dbReference type="InterPro" id="IPR037066">
    <property type="entry name" value="Plug_dom_sf"/>
</dbReference>
<evidence type="ECO:0000256" key="5">
    <source>
        <dbReference type="ARBA" id="ARBA00022729"/>
    </source>
</evidence>
<dbReference type="SUPFAM" id="SSF56935">
    <property type="entry name" value="Porins"/>
    <property type="match status" value="1"/>
</dbReference>
<feature type="domain" description="TonB-dependent receptor plug" evidence="14">
    <location>
        <begin position="51"/>
        <end position="158"/>
    </location>
</feature>
<evidence type="ECO:0000256" key="4">
    <source>
        <dbReference type="ARBA" id="ARBA00022692"/>
    </source>
</evidence>
<feature type="domain" description="TonB-dependent receptor-like beta-barrel" evidence="13">
    <location>
        <begin position="179"/>
        <end position="592"/>
    </location>
</feature>
<dbReference type="InterPro" id="IPR012910">
    <property type="entry name" value="Plug_dom"/>
</dbReference>
<evidence type="ECO:0000256" key="2">
    <source>
        <dbReference type="ARBA" id="ARBA00022448"/>
    </source>
</evidence>
<evidence type="ECO:0000256" key="12">
    <source>
        <dbReference type="SAM" id="SignalP"/>
    </source>
</evidence>
<proteinExistence type="inferred from homology"/>
<dbReference type="PANTHER" id="PTHR30069">
    <property type="entry name" value="TONB-DEPENDENT OUTER MEMBRANE RECEPTOR"/>
    <property type="match status" value="1"/>
</dbReference>
<dbReference type="Gene3D" id="2.170.130.10">
    <property type="entry name" value="TonB-dependent receptor, plug domain"/>
    <property type="match status" value="1"/>
</dbReference>
<dbReference type="EMBL" id="CP045201">
    <property type="protein sequence ID" value="QOL81405.1"/>
    <property type="molecule type" value="Genomic_DNA"/>
</dbReference>
<keyword evidence="9 10" id="KW-0998">Cell outer membrane</keyword>
<evidence type="ECO:0000256" key="9">
    <source>
        <dbReference type="ARBA" id="ARBA00023237"/>
    </source>
</evidence>
<dbReference type="InterPro" id="IPR000531">
    <property type="entry name" value="Beta-barrel_TonB"/>
</dbReference>